<evidence type="ECO:0000313" key="2">
    <source>
        <dbReference type="Proteomes" id="UP000595857"/>
    </source>
</evidence>
<name>A0ABX7C352_9HYPH</name>
<evidence type="ECO:0008006" key="3">
    <source>
        <dbReference type="Google" id="ProtNLM"/>
    </source>
</evidence>
<organism evidence="1 2">
    <name type="scientific">Devosia rhizoryzae</name>
    <dbReference type="NCBI Taxonomy" id="2774137"/>
    <lineage>
        <taxon>Bacteria</taxon>
        <taxon>Pseudomonadati</taxon>
        <taxon>Pseudomonadota</taxon>
        <taxon>Alphaproteobacteria</taxon>
        <taxon>Hyphomicrobiales</taxon>
        <taxon>Devosiaceae</taxon>
        <taxon>Devosia</taxon>
    </lineage>
</organism>
<gene>
    <name evidence="1" type="ORF">JI748_12915</name>
</gene>
<dbReference type="EMBL" id="CP068046">
    <property type="protein sequence ID" value="QQR38659.1"/>
    <property type="molecule type" value="Genomic_DNA"/>
</dbReference>
<protein>
    <recommendedName>
        <fullName evidence="3">Transferrin-binding protein B C-lobe/N-lobe beta barrel domain-containing protein</fullName>
    </recommendedName>
</protein>
<proteinExistence type="predicted"/>
<sequence>MAQDGQSRALGVTFGPSFFAAPDLATGVQSTGTGTFSPKTSGFGAGLNYGVSGGMSVGRAGNFDVGVGLSGFLTFGSSNNRVVDSFSGPGTVNISGYTTPANASINLSTNVIPGTSTATSDIDHTNPQGGREDVTVTDTNIGGADNIGTVTTAGGANSFALNAVATGQGTVNSAAAYGAVAATDGGIFLGAGDLTGLSITTDVSRGFVFTGLDATVAFSTSVNAMAVQAYAGPSYKFIGQSSNTRISVDIPEIAPSATVFPTYSMERTEALFASYFGGVVGGSMSAPIADNLIFSLGLEGGAYYVRETMRGNESYSVAGGVTPVPLTTVNNANGVDFSADGLAWSARISPSVTMALSPRTQLTLGASVDYLSRVATMSRRAAATTSTYAGTGNGNGTLAYNNAAQTNGLTFAPMWSITPTVSFTGQF</sequence>
<dbReference type="Proteomes" id="UP000595857">
    <property type="component" value="Chromosome"/>
</dbReference>
<evidence type="ECO:0000313" key="1">
    <source>
        <dbReference type="EMBL" id="QQR38659.1"/>
    </source>
</evidence>
<accession>A0ABX7C352</accession>
<reference evidence="1 2" key="1">
    <citation type="submission" date="2021-01" db="EMBL/GenBank/DDBJ databases">
        <title>Genome seq and assembly of Devosia sp. LEGU1.</title>
        <authorList>
            <person name="Chhetri G."/>
        </authorList>
    </citation>
    <scope>NUCLEOTIDE SEQUENCE [LARGE SCALE GENOMIC DNA]</scope>
    <source>
        <strain evidence="1 2">LEGU1</strain>
    </source>
</reference>
<keyword evidence="2" id="KW-1185">Reference proteome</keyword>